<reference evidence="2" key="3">
    <citation type="submission" date="2020-12" db="UniProtKB">
        <authorList>
            <consortium name="EnsemblPlants"/>
        </authorList>
    </citation>
    <scope>IDENTIFICATION</scope>
</reference>
<proteinExistence type="predicted"/>
<reference evidence="1 3" key="2">
    <citation type="journal article" date="2018" name="Plant J.">
        <title>The Physcomitrella patens chromosome-scale assembly reveals moss genome structure and evolution.</title>
        <authorList>
            <person name="Lang D."/>
            <person name="Ullrich K.K."/>
            <person name="Murat F."/>
            <person name="Fuchs J."/>
            <person name="Jenkins J."/>
            <person name="Haas F.B."/>
            <person name="Piednoel M."/>
            <person name="Gundlach H."/>
            <person name="Van Bel M."/>
            <person name="Meyberg R."/>
            <person name="Vives C."/>
            <person name="Morata J."/>
            <person name="Symeonidi A."/>
            <person name="Hiss M."/>
            <person name="Muchero W."/>
            <person name="Kamisugi Y."/>
            <person name="Saleh O."/>
            <person name="Blanc G."/>
            <person name="Decker E.L."/>
            <person name="van Gessel N."/>
            <person name="Grimwood J."/>
            <person name="Hayes R.D."/>
            <person name="Graham S.W."/>
            <person name="Gunter L.E."/>
            <person name="McDaniel S.F."/>
            <person name="Hoernstein S.N.W."/>
            <person name="Larsson A."/>
            <person name="Li F.W."/>
            <person name="Perroud P.F."/>
            <person name="Phillips J."/>
            <person name="Ranjan P."/>
            <person name="Rokshar D.S."/>
            <person name="Rothfels C.J."/>
            <person name="Schneider L."/>
            <person name="Shu S."/>
            <person name="Stevenson D.W."/>
            <person name="Thummler F."/>
            <person name="Tillich M."/>
            <person name="Villarreal Aguilar J.C."/>
            <person name="Widiez T."/>
            <person name="Wong G.K."/>
            <person name="Wymore A."/>
            <person name="Zhang Y."/>
            <person name="Zimmer A.D."/>
            <person name="Quatrano R.S."/>
            <person name="Mayer K.F.X."/>
            <person name="Goodstein D."/>
            <person name="Casacuberta J.M."/>
            <person name="Vandepoele K."/>
            <person name="Reski R."/>
            <person name="Cuming A.C."/>
            <person name="Tuskan G.A."/>
            <person name="Maumus F."/>
            <person name="Salse J."/>
            <person name="Schmutz J."/>
            <person name="Rensing S.A."/>
        </authorList>
    </citation>
    <scope>NUCLEOTIDE SEQUENCE [LARGE SCALE GENOMIC DNA]</scope>
    <source>
        <strain evidence="2 3">cv. Gransden 2004</strain>
    </source>
</reference>
<gene>
    <name evidence="1" type="ORF">PHYPA_015583</name>
</gene>
<dbReference type="EnsemblPlants" id="Pp3c11_25790V3.1">
    <property type="protein sequence ID" value="PAC:32958449.CDS.1"/>
    <property type="gene ID" value="Pp3c11_25790"/>
</dbReference>
<dbReference type="Gramene" id="Pp3c11_25790V3.1">
    <property type="protein sequence ID" value="PAC:32958449.CDS.1"/>
    <property type="gene ID" value="Pp3c11_25790"/>
</dbReference>
<name>A0A2K1JWA2_PHYPA</name>
<sequence>MRSRNQETELPAGNAAKFSGIHFHEHREIIVVFSLVDIVEHGRLPLRKFGCPIVGCCFGKLRPRCIDVAQIGIQKQFCFLRRQKMIQSCGGIHQHLLRLA</sequence>
<evidence type="ECO:0000313" key="2">
    <source>
        <dbReference type="EnsemblPlants" id="PAC:32958449.CDS.1"/>
    </source>
</evidence>
<dbReference type="EnsemblPlants" id="Pp3c11_25790V3.2">
    <property type="protein sequence ID" value="PAC:32958450.CDS.1"/>
    <property type="gene ID" value="Pp3c11_25790"/>
</dbReference>
<organism evidence="1">
    <name type="scientific">Physcomitrium patens</name>
    <name type="common">Spreading-leaved earth moss</name>
    <name type="synonym">Physcomitrella patens</name>
    <dbReference type="NCBI Taxonomy" id="3218"/>
    <lineage>
        <taxon>Eukaryota</taxon>
        <taxon>Viridiplantae</taxon>
        <taxon>Streptophyta</taxon>
        <taxon>Embryophyta</taxon>
        <taxon>Bryophyta</taxon>
        <taxon>Bryophytina</taxon>
        <taxon>Bryopsida</taxon>
        <taxon>Funariidae</taxon>
        <taxon>Funariales</taxon>
        <taxon>Funariaceae</taxon>
        <taxon>Physcomitrium</taxon>
    </lineage>
</organism>
<dbReference type="Gramene" id="Pp3c11_25790V3.2">
    <property type="protein sequence ID" value="PAC:32958450.CDS.1"/>
    <property type="gene ID" value="Pp3c11_25790"/>
</dbReference>
<dbReference type="AlphaFoldDB" id="A0A2K1JWA2"/>
<evidence type="ECO:0000313" key="1">
    <source>
        <dbReference type="EMBL" id="PNR45812.1"/>
    </source>
</evidence>
<dbReference type="Proteomes" id="UP000006727">
    <property type="component" value="Chromosome 11"/>
</dbReference>
<keyword evidence="3" id="KW-1185">Reference proteome</keyword>
<dbReference type="InParanoid" id="A0A2K1JWA2"/>
<protein>
    <submittedName>
        <fullName evidence="1 2">Uncharacterized protein</fullName>
    </submittedName>
</protein>
<evidence type="ECO:0000313" key="3">
    <source>
        <dbReference type="Proteomes" id="UP000006727"/>
    </source>
</evidence>
<reference evidence="1 3" key="1">
    <citation type="journal article" date="2008" name="Science">
        <title>The Physcomitrella genome reveals evolutionary insights into the conquest of land by plants.</title>
        <authorList>
            <person name="Rensing S."/>
            <person name="Lang D."/>
            <person name="Zimmer A."/>
            <person name="Terry A."/>
            <person name="Salamov A."/>
            <person name="Shapiro H."/>
            <person name="Nishiyama T."/>
            <person name="Perroud P.-F."/>
            <person name="Lindquist E."/>
            <person name="Kamisugi Y."/>
            <person name="Tanahashi T."/>
            <person name="Sakakibara K."/>
            <person name="Fujita T."/>
            <person name="Oishi K."/>
            <person name="Shin-I T."/>
            <person name="Kuroki Y."/>
            <person name="Toyoda A."/>
            <person name="Suzuki Y."/>
            <person name="Hashimoto A."/>
            <person name="Yamaguchi K."/>
            <person name="Sugano A."/>
            <person name="Kohara Y."/>
            <person name="Fujiyama A."/>
            <person name="Anterola A."/>
            <person name="Aoki S."/>
            <person name="Ashton N."/>
            <person name="Barbazuk W.B."/>
            <person name="Barker E."/>
            <person name="Bennetzen J."/>
            <person name="Bezanilla M."/>
            <person name="Blankenship R."/>
            <person name="Cho S.H."/>
            <person name="Dutcher S."/>
            <person name="Estelle M."/>
            <person name="Fawcett J.A."/>
            <person name="Gundlach H."/>
            <person name="Hanada K."/>
            <person name="Heyl A."/>
            <person name="Hicks K.A."/>
            <person name="Hugh J."/>
            <person name="Lohr M."/>
            <person name="Mayer K."/>
            <person name="Melkozernov A."/>
            <person name="Murata T."/>
            <person name="Nelson D."/>
            <person name="Pils B."/>
            <person name="Prigge M."/>
            <person name="Reiss B."/>
            <person name="Renner T."/>
            <person name="Rombauts S."/>
            <person name="Rushton P."/>
            <person name="Sanderfoot A."/>
            <person name="Schween G."/>
            <person name="Shiu S.-H."/>
            <person name="Stueber K."/>
            <person name="Theodoulou F.L."/>
            <person name="Tu H."/>
            <person name="Van de Peer Y."/>
            <person name="Verrier P.J."/>
            <person name="Waters E."/>
            <person name="Wood A."/>
            <person name="Yang L."/>
            <person name="Cove D."/>
            <person name="Cuming A."/>
            <person name="Hasebe M."/>
            <person name="Lucas S."/>
            <person name="Mishler D.B."/>
            <person name="Reski R."/>
            <person name="Grigoriev I."/>
            <person name="Quatrano R.S."/>
            <person name="Boore J.L."/>
        </authorList>
    </citation>
    <scope>NUCLEOTIDE SEQUENCE [LARGE SCALE GENOMIC DNA]</scope>
    <source>
        <strain evidence="2 3">cv. Gransden 2004</strain>
    </source>
</reference>
<accession>A0A2K1JWA2</accession>
<dbReference type="EMBL" id="ABEU02000011">
    <property type="protein sequence ID" value="PNR45812.1"/>
    <property type="molecule type" value="Genomic_DNA"/>
</dbReference>